<sequence>MKSVVATDRGRRRRSTLIRLSRARTARVRIDLGPATFLTFGHVVVYDPCTTLDRDLGLVLNFGLRPTLVNDRGSTFDSVSRAACYVDSANSAAGATDAGEGGAGGGRGGRAAARGPSHRPLLI</sequence>
<reference evidence="2 3" key="1">
    <citation type="journal article" date="2019" name="Commun. Biol.">
        <title>The bagworm genome reveals a unique fibroin gene that provides high tensile strength.</title>
        <authorList>
            <person name="Kono N."/>
            <person name="Nakamura H."/>
            <person name="Ohtoshi R."/>
            <person name="Tomita M."/>
            <person name="Numata K."/>
            <person name="Arakawa K."/>
        </authorList>
    </citation>
    <scope>NUCLEOTIDE SEQUENCE [LARGE SCALE GENOMIC DNA]</scope>
</reference>
<dbReference type="EMBL" id="BGZK01000734">
    <property type="protein sequence ID" value="GBP58426.1"/>
    <property type="molecule type" value="Genomic_DNA"/>
</dbReference>
<organism evidence="2 3">
    <name type="scientific">Eumeta variegata</name>
    <name type="common">Bagworm moth</name>
    <name type="synonym">Eumeta japonica</name>
    <dbReference type="NCBI Taxonomy" id="151549"/>
    <lineage>
        <taxon>Eukaryota</taxon>
        <taxon>Metazoa</taxon>
        <taxon>Ecdysozoa</taxon>
        <taxon>Arthropoda</taxon>
        <taxon>Hexapoda</taxon>
        <taxon>Insecta</taxon>
        <taxon>Pterygota</taxon>
        <taxon>Neoptera</taxon>
        <taxon>Endopterygota</taxon>
        <taxon>Lepidoptera</taxon>
        <taxon>Glossata</taxon>
        <taxon>Ditrysia</taxon>
        <taxon>Tineoidea</taxon>
        <taxon>Psychidae</taxon>
        <taxon>Oiketicinae</taxon>
        <taxon>Eumeta</taxon>
    </lineage>
</organism>
<feature type="region of interest" description="Disordered" evidence="1">
    <location>
        <begin position="91"/>
        <end position="123"/>
    </location>
</feature>
<keyword evidence="3" id="KW-1185">Reference proteome</keyword>
<accession>A0A4C1X3W6</accession>
<evidence type="ECO:0000256" key="1">
    <source>
        <dbReference type="SAM" id="MobiDB-lite"/>
    </source>
</evidence>
<proteinExistence type="predicted"/>
<protein>
    <submittedName>
        <fullName evidence="2">Uncharacterized protein</fullName>
    </submittedName>
</protein>
<dbReference type="AlphaFoldDB" id="A0A4C1X3W6"/>
<evidence type="ECO:0000313" key="2">
    <source>
        <dbReference type="EMBL" id="GBP58426.1"/>
    </source>
</evidence>
<dbReference type="Proteomes" id="UP000299102">
    <property type="component" value="Unassembled WGS sequence"/>
</dbReference>
<name>A0A4C1X3W6_EUMVA</name>
<feature type="compositionally biased region" description="Gly residues" evidence="1">
    <location>
        <begin position="99"/>
        <end position="109"/>
    </location>
</feature>
<comment type="caution">
    <text evidence="2">The sequence shown here is derived from an EMBL/GenBank/DDBJ whole genome shotgun (WGS) entry which is preliminary data.</text>
</comment>
<evidence type="ECO:0000313" key="3">
    <source>
        <dbReference type="Proteomes" id="UP000299102"/>
    </source>
</evidence>
<gene>
    <name evidence="2" type="ORF">EVAR_39116_1</name>
</gene>